<dbReference type="SMART" id="SM00028">
    <property type="entry name" value="TPR"/>
    <property type="match status" value="10"/>
</dbReference>
<protein>
    <submittedName>
        <fullName evidence="13">Tetratricopeptide repeat protein</fullName>
    </submittedName>
</protein>
<keyword evidence="9" id="KW-0206">Cytoskeleton</keyword>
<keyword evidence="14" id="KW-1185">Reference proteome</keyword>
<evidence type="ECO:0000259" key="12">
    <source>
        <dbReference type="Pfam" id="PF19959"/>
    </source>
</evidence>
<accession>A0ABR8H4R8</accession>
<dbReference type="EMBL" id="JACJTC010000002">
    <property type="protein sequence ID" value="MBD2610236.1"/>
    <property type="molecule type" value="Genomic_DNA"/>
</dbReference>
<evidence type="ECO:0000256" key="8">
    <source>
        <dbReference type="ARBA" id="ARBA00023175"/>
    </source>
</evidence>
<comment type="caution">
    <text evidence="13">The sequence shown here is derived from an EMBL/GenBank/DDBJ whole genome shotgun (WGS) entry which is preliminary data.</text>
</comment>
<evidence type="ECO:0000256" key="3">
    <source>
        <dbReference type="ARBA" id="ARBA00022490"/>
    </source>
</evidence>
<evidence type="ECO:0000256" key="2">
    <source>
        <dbReference type="ARBA" id="ARBA00009622"/>
    </source>
</evidence>
<feature type="domain" description="Effector-associated" evidence="12">
    <location>
        <begin position="7"/>
        <end position="120"/>
    </location>
</feature>
<evidence type="ECO:0000256" key="6">
    <source>
        <dbReference type="ARBA" id="ARBA00022803"/>
    </source>
</evidence>
<dbReference type="SUPFAM" id="SSF52540">
    <property type="entry name" value="P-loop containing nucleoside triphosphate hydrolases"/>
    <property type="match status" value="1"/>
</dbReference>
<evidence type="ECO:0000313" key="13">
    <source>
        <dbReference type="EMBL" id="MBD2610236.1"/>
    </source>
</evidence>
<feature type="domain" description="NB-ARC" evidence="11">
    <location>
        <begin position="158"/>
        <end position="312"/>
    </location>
</feature>
<evidence type="ECO:0000313" key="14">
    <source>
        <dbReference type="Proteomes" id="UP000606396"/>
    </source>
</evidence>
<keyword evidence="8" id="KW-0505">Motor protein</keyword>
<dbReference type="PRINTS" id="PR00381">
    <property type="entry name" value="KINESINLIGHT"/>
</dbReference>
<feature type="repeat" description="TPR" evidence="10">
    <location>
        <begin position="571"/>
        <end position="604"/>
    </location>
</feature>
<keyword evidence="6 10" id="KW-0802">TPR repeat</keyword>
<keyword evidence="5" id="KW-0677">Repeat</keyword>
<name>A0ABR8H4R8_NOSPU</name>
<dbReference type="SUPFAM" id="SSF48452">
    <property type="entry name" value="TPR-like"/>
    <property type="match status" value="1"/>
</dbReference>
<evidence type="ECO:0000256" key="7">
    <source>
        <dbReference type="ARBA" id="ARBA00023054"/>
    </source>
</evidence>
<evidence type="ECO:0000256" key="4">
    <source>
        <dbReference type="ARBA" id="ARBA00022701"/>
    </source>
</evidence>
<feature type="repeat" description="TPR" evidence="10">
    <location>
        <begin position="823"/>
        <end position="856"/>
    </location>
</feature>
<dbReference type="RefSeq" id="WP_190948259.1">
    <property type="nucleotide sequence ID" value="NZ_JACJTC010000002.1"/>
</dbReference>
<dbReference type="SUPFAM" id="SSF81901">
    <property type="entry name" value="HCP-like"/>
    <property type="match status" value="1"/>
</dbReference>
<evidence type="ECO:0000256" key="5">
    <source>
        <dbReference type="ARBA" id="ARBA00022737"/>
    </source>
</evidence>
<keyword evidence="7" id="KW-0175">Coiled coil</keyword>
<organism evidence="13 14">
    <name type="scientific">Nostoc punctiforme FACHB-252</name>
    <dbReference type="NCBI Taxonomy" id="1357509"/>
    <lineage>
        <taxon>Bacteria</taxon>
        <taxon>Bacillati</taxon>
        <taxon>Cyanobacteriota</taxon>
        <taxon>Cyanophyceae</taxon>
        <taxon>Nostocales</taxon>
        <taxon>Nostocaceae</taxon>
        <taxon>Nostoc</taxon>
    </lineage>
</organism>
<dbReference type="InterPro" id="IPR045434">
    <property type="entry name" value="EAD4"/>
</dbReference>
<comment type="subcellular location">
    <subcellularLocation>
        <location evidence="1">Cytoplasm</location>
        <location evidence="1">Cytoskeleton</location>
    </subcellularLocation>
</comment>
<feature type="repeat" description="TPR" evidence="10">
    <location>
        <begin position="613"/>
        <end position="646"/>
    </location>
</feature>
<sequence>MARVSYGDDVKARVRQLLEKLLAYANNEIENGERFKIDFNWQTSKQLVVRTQLRVLESLGGLEKEQVREALKALAEFLGVLEDLREHKRGSENWHFKLTLWCDKGDKDGNLKQFDAEWQRLREEKPGVQRVEARKAKPKPTFYENIPLSGVVEFVGREKDLENLHQLLQENEQVVIAAVAGMGGVGKTELALQYARNHRETYKGGICWLLAKSGDVGIQVVQFARSVLDLNLPEGLDVFAQVQYCWRHWREGDVLLVLDDVGEYQQVKPYLPSSSSRFKVLITTRQYLGASIKQLSLDVLQPEAALELLKSFLKETPQRIEQELAVANQLCEWLGYLPLGLELVGRYLKRKVDLSLTEMLRRLEKKRLEQPALDKPEGDMTAQRGVLAAFELSWQELNDDDKQLGCLLSLFAAAPIPWKLVEECLPESDEEELEEIRDDKLLNLHLLQRKDEGVYQLHPLLREFFQYKLTGLEQAEELKRSLCGVMVAVAKDIPQDPILEQITAFSPVIPHLAEVANNLIQYVSSSDLIWAFVGNCRFYEGQGLYEKAAPWLEKCLEVTKQYLGEENPNIAVSLNNLAELYRSQGKYSEAEPLYIQALELTRRLLGEEHVSVAVSLQNLAVLYCSQGRYSEAEPLYLKALELTRRLLGEEHPNIAVSLNNLAELYRSQGKYSEAEPLYIQALELTRRLLGEEHVSVAVSLQNLAVLYCSQGRYSEAEALYLQALELWRRLLGEEHPDVAISFKNLAGLYCSQGRYSEAEPLYLKALELGRHLLGEEHPSVATNFNDLARLYSIQGRYSEAEPLYLKALEAWRRILGEQHPSVATSFNNLAELYCSQGRYSEAEPLYLEALELWRRILGEQHPSIATTLNNLAYLYHCQERYSEAEVLYLQVLEIRGCLLGNSHPDIAQSLNNLAYLYDCQGRYGEAQLLYLQALNIYKQRLGMNHLNTLTTYRNLAILRDRLSSQ</sequence>
<dbReference type="InterPro" id="IPR011990">
    <property type="entry name" value="TPR-like_helical_dom_sf"/>
</dbReference>
<evidence type="ECO:0000256" key="9">
    <source>
        <dbReference type="ARBA" id="ARBA00023212"/>
    </source>
</evidence>
<feature type="repeat" description="TPR" evidence="10">
    <location>
        <begin position="655"/>
        <end position="688"/>
    </location>
</feature>
<evidence type="ECO:0000256" key="10">
    <source>
        <dbReference type="PROSITE-ProRule" id="PRU00339"/>
    </source>
</evidence>
<reference evidence="13 14" key="1">
    <citation type="journal article" date="2020" name="ISME J.">
        <title>Comparative genomics reveals insights into cyanobacterial evolution and habitat adaptation.</title>
        <authorList>
            <person name="Chen M.Y."/>
            <person name="Teng W.K."/>
            <person name="Zhao L."/>
            <person name="Hu C.X."/>
            <person name="Zhou Y.K."/>
            <person name="Han B.P."/>
            <person name="Song L.R."/>
            <person name="Shu W.S."/>
        </authorList>
    </citation>
    <scope>NUCLEOTIDE SEQUENCE [LARGE SCALE GENOMIC DNA]</scope>
    <source>
        <strain evidence="13 14">FACHB-252</strain>
    </source>
</reference>
<dbReference type="Gene3D" id="3.40.50.300">
    <property type="entry name" value="P-loop containing nucleotide triphosphate hydrolases"/>
    <property type="match status" value="1"/>
</dbReference>
<proteinExistence type="inferred from homology"/>
<keyword evidence="3" id="KW-0963">Cytoplasm</keyword>
<dbReference type="Gene3D" id="1.25.40.10">
    <property type="entry name" value="Tetratricopeptide repeat domain"/>
    <property type="match status" value="3"/>
</dbReference>
<dbReference type="PANTHER" id="PTHR45783:SF3">
    <property type="entry name" value="KINESIN LIGHT CHAIN"/>
    <property type="match status" value="1"/>
</dbReference>
<comment type="similarity">
    <text evidence="2">Belongs to the kinesin light chain family.</text>
</comment>
<dbReference type="InterPro" id="IPR002182">
    <property type="entry name" value="NB-ARC"/>
</dbReference>
<dbReference type="Pfam" id="PF13424">
    <property type="entry name" value="TPR_12"/>
    <property type="match status" value="5"/>
</dbReference>
<dbReference type="Proteomes" id="UP000606396">
    <property type="component" value="Unassembled WGS sequence"/>
</dbReference>
<evidence type="ECO:0000259" key="11">
    <source>
        <dbReference type="Pfam" id="PF00931"/>
    </source>
</evidence>
<dbReference type="Pfam" id="PF00931">
    <property type="entry name" value="NB-ARC"/>
    <property type="match status" value="1"/>
</dbReference>
<keyword evidence="4" id="KW-0493">Microtubule</keyword>
<evidence type="ECO:0000256" key="1">
    <source>
        <dbReference type="ARBA" id="ARBA00004245"/>
    </source>
</evidence>
<dbReference type="InterPro" id="IPR027417">
    <property type="entry name" value="P-loop_NTPase"/>
</dbReference>
<dbReference type="InterPro" id="IPR019734">
    <property type="entry name" value="TPR_rpt"/>
</dbReference>
<gene>
    <name evidence="13" type="ORF">H6G94_02925</name>
</gene>
<dbReference type="InterPro" id="IPR002151">
    <property type="entry name" value="Kinesin_light"/>
</dbReference>
<dbReference type="PANTHER" id="PTHR45783">
    <property type="entry name" value="KINESIN LIGHT CHAIN"/>
    <property type="match status" value="1"/>
</dbReference>
<dbReference type="Pfam" id="PF13374">
    <property type="entry name" value="TPR_10"/>
    <property type="match status" value="1"/>
</dbReference>
<feature type="repeat" description="TPR" evidence="10">
    <location>
        <begin position="739"/>
        <end position="772"/>
    </location>
</feature>
<dbReference type="PROSITE" id="PS50005">
    <property type="entry name" value="TPR"/>
    <property type="match status" value="5"/>
</dbReference>
<dbReference type="Pfam" id="PF19959">
    <property type="entry name" value="EAD4"/>
    <property type="match status" value="1"/>
</dbReference>